<feature type="region of interest" description="Disordered" evidence="4">
    <location>
        <begin position="417"/>
        <end position="439"/>
    </location>
</feature>
<evidence type="ECO:0000259" key="5">
    <source>
        <dbReference type="Pfam" id="PF07804"/>
    </source>
</evidence>
<comment type="caution">
    <text evidence="7">The sequence shown here is derived from an EMBL/GenBank/DDBJ whole genome shotgun (WGS) entry which is preliminary data.</text>
</comment>
<dbReference type="Proteomes" id="UP000680815">
    <property type="component" value="Unassembled WGS sequence"/>
</dbReference>
<reference evidence="7 8" key="1">
    <citation type="submission" date="2021-03" db="EMBL/GenBank/DDBJ databases">
        <authorList>
            <person name="So Y."/>
        </authorList>
    </citation>
    <scope>NUCLEOTIDE SEQUENCE [LARGE SCALE GENOMIC DNA]</scope>
    <source>
        <strain evidence="7 8">PWR1</strain>
    </source>
</reference>
<dbReference type="PANTHER" id="PTHR37419:SF1">
    <property type="entry name" value="SERINE_THREONINE-PROTEIN KINASE TOXIN HIPA"/>
    <property type="match status" value="1"/>
</dbReference>
<dbReference type="EMBL" id="JAGIYZ010000006">
    <property type="protein sequence ID" value="MBP0463841.1"/>
    <property type="molecule type" value="Genomic_DNA"/>
</dbReference>
<gene>
    <name evidence="7" type="ORF">J5Y09_07960</name>
</gene>
<dbReference type="Pfam" id="PF07804">
    <property type="entry name" value="HipA_C"/>
    <property type="match status" value="1"/>
</dbReference>
<proteinExistence type="inferred from homology"/>
<sequence>MTRTLDIWWDGRLVGQLTQDRHSELGFAYAPAWLDDEEAQSLSASLPKRAEPFTRRECRPFFGGLLPEESQRDAAAQALGVSRANDFALLDRLGGDVAGALQLLPPGEGPAPLAPDQRPTRLDDAGLIRVLDALPVRPLLAGEEGLRLSLAGAQSKVPVVLVDGAVALPAPGQPTTHILKPPISRFAATTENEAFVLRLAAAIGLDVAPVEARTVKDRTFLLVNRYDRAVGDDGVVRRIHQEDFCQALGVPPETKYASEGGPTFKDCFALLRRVAARPAVDVLKLLDAVIFNVIAGNADAHGKNFSILYDAEGPRLAPLYDLLATVAYPDLSPKFAMKIGKRATLAELDARGWAAFAADAGVGLPLIRRRVAEISKGVIARTGEVAADLVRPGFDRTSIESLAAMVRERAERCALTVAESGRSANQQRDGGNVEGSNGE</sequence>
<dbReference type="InterPro" id="IPR012893">
    <property type="entry name" value="HipA-like_C"/>
</dbReference>
<accession>A0ABS4ASQ3</accession>
<dbReference type="InterPro" id="IPR017508">
    <property type="entry name" value="HipA_N1"/>
</dbReference>
<dbReference type="Gene3D" id="1.10.1070.20">
    <property type="match status" value="1"/>
</dbReference>
<dbReference type="RefSeq" id="WP_209351226.1">
    <property type="nucleotide sequence ID" value="NZ_JAGIYZ010000006.1"/>
</dbReference>
<feature type="domain" description="HipA N-terminal subdomain 1" evidence="6">
    <location>
        <begin position="5"/>
        <end position="103"/>
    </location>
</feature>
<keyword evidence="2" id="KW-0808">Transferase</keyword>
<dbReference type="NCBIfam" id="TIGR03071">
    <property type="entry name" value="couple_hipA"/>
    <property type="match status" value="1"/>
</dbReference>
<protein>
    <submittedName>
        <fullName evidence="7">Type II toxin-antitoxin system HipA family toxin</fullName>
    </submittedName>
</protein>
<evidence type="ECO:0000313" key="7">
    <source>
        <dbReference type="EMBL" id="MBP0463841.1"/>
    </source>
</evidence>
<dbReference type="CDD" id="cd17793">
    <property type="entry name" value="HipA"/>
    <property type="match status" value="1"/>
</dbReference>
<feature type="domain" description="HipA-like C-terminal" evidence="5">
    <location>
        <begin position="148"/>
        <end position="378"/>
    </location>
</feature>
<organism evidence="7 8">
    <name type="scientific">Roseomonas nitratireducens</name>
    <dbReference type="NCBI Taxonomy" id="2820810"/>
    <lineage>
        <taxon>Bacteria</taxon>
        <taxon>Pseudomonadati</taxon>
        <taxon>Pseudomonadota</taxon>
        <taxon>Alphaproteobacteria</taxon>
        <taxon>Acetobacterales</taxon>
        <taxon>Roseomonadaceae</taxon>
        <taxon>Roseomonas</taxon>
    </lineage>
</organism>
<comment type="similarity">
    <text evidence="1">Belongs to the HipA Ser/Thr kinase family.</text>
</comment>
<evidence type="ECO:0000256" key="1">
    <source>
        <dbReference type="ARBA" id="ARBA00010164"/>
    </source>
</evidence>
<keyword evidence="3" id="KW-0418">Kinase</keyword>
<dbReference type="InterPro" id="IPR052028">
    <property type="entry name" value="HipA_Ser/Thr_kinase"/>
</dbReference>
<keyword evidence="8" id="KW-1185">Reference proteome</keyword>
<evidence type="ECO:0000256" key="2">
    <source>
        <dbReference type="ARBA" id="ARBA00022679"/>
    </source>
</evidence>
<evidence type="ECO:0000259" key="6">
    <source>
        <dbReference type="Pfam" id="PF13657"/>
    </source>
</evidence>
<evidence type="ECO:0000313" key="8">
    <source>
        <dbReference type="Proteomes" id="UP000680815"/>
    </source>
</evidence>
<evidence type="ECO:0000256" key="4">
    <source>
        <dbReference type="SAM" id="MobiDB-lite"/>
    </source>
</evidence>
<dbReference type="PANTHER" id="PTHR37419">
    <property type="entry name" value="SERINE/THREONINE-PROTEIN KINASE TOXIN HIPA"/>
    <property type="match status" value="1"/>
</dbReference>
<evidence type="ECO:0000256" key="3">
    <source>
        <dbReference type="ARBA" id="ARBA00022777"/>
    </source>
</evidence>
<dbReference type="Pfam" id="PF13657">
    <property type="entry name" value="Couple_hipA"/>
    <property type="match status" value="1"/>
</dbReference>
<name>A0ABS4ASQ3_9PROT</name>